<name>A0A0P7HYA1_9EURY</name>
<dbReference type="EMBL" id="LGUC01000001">
    <property type="protein sequence ID" value="KPN32168.1"/>
    <property type="molecule type" value="Genomic_DNA"/>
</dbReference>
<keyword evidence="4" id="KW-1185">Reference proteome</keyword>
<dbReference type="AlphaFoldDB" id="A0A0P7HYA1"/>
<dbReference type="STRING" id="699431.SY89_02928"/>
<gene>
    <name evidence="3" type="ORF">SY89_02928</name>
</gene>
<organism evidence="3 4">
    <name type="scientific">Halolamina pelagica</name>
    <dbReference type="NCBI Taxonomy" id="699431"/>
    <lineage>
        <taxon>Archaea</taxon>
        <taxon>Methanobacteriati</taxon>
        <taxon>Methanobacteriota</taxon>
        <taxon>Stenosarchaea group</taxon>
        <taxon>Halobacteria</taxon>
        <taxon>Halobacteriales</taxon>
        <taxon>Haloferacaceae</taxon>
    </lineage>
</organism>
<dbReference type="PANTHER" id="PTHR40699">
    <property type="entry name" value="UPF0179 PROTEIN MJ1627"/>
    <property type="match status" value="1"/>
</dbReference>
<dbReference type="PATRIC" id="fig|699431.3.peg.2989"/>
<evidence type="ECO:0000313" key="4">
    <source>
        <dbReference type="Proteomes" id="UP000050535"/>
    </source>
</evidence>
<dbReference type="OrthoDB" id="24613at2157"/>
<dbReference type="Proteomes" id="UP000050535">
    <property type="component" value="Unassembled WGS sequence"/>
</dbReference>
<comment type="similarity">
    <text evidence="1 2">Belongs to the UPF0179 family.</text>
</comment>
<dbReference type="PIRSF" id="PIRSF006595">
    <property type="entry name" value="UCP006595"/>
    <property type="match status" value="1"/>
</dbReference>
<dbReference type="Pfam" id="PF03684">
    <property type="entry name" value="UPF0179"/>
    <property type="match status" value="1"/>
</dbReference>
<reference evidence="4" key="1">
    <citation type="submission" date="2013-11" db="EMBL/GenBank/DDBJ databases">
        <authorList>
            <person name="Hoang H.T."/>
            <person name="Killian M.L."/>
            <person name="Madson D.M."/>
            <person name="Arruda P.H.E."/>
            <person name="Sun D."/>
            <person name="Schwartz K.J."/>
            <person name="Yoon K."/>
        </authorList>
    </citation>
    <scope>NUCLEOTIDE SEQUENCE [LARGE SCALE GENOMIC DNA]</scope>
    <source>
        <strain evidence="4">CDK2</strain>
    </source>
</reference>
<evidence type="ECO:0000313" key="3">
    <source>
        <dbReference type="EMBL" id="KPN32168.1"/>
    </source>
</evidence>
<sequence>MTTVTLVGARLADPGAEFVYQGESSACEGCPYRSQCLNLETGTRYEVTGVRENTQVLDCAVHDGGVRAVEVEPTSVPANVPSKSAYSGSKAKLAGACPHSDCPSHPLCEPLGADFDEEYQIEEVVGDPPHETCALDRTLTQVELAPNEQ</sequence>
<proteinExistence type="inferred from homology"/>
<dbReference type="HAMAP" id="MF_00498">
    <property type="entry name" value="UPF0179"/>
    <property type="match status" value="1"/>
</dbReference>
<dbReference type="InterPro" id="IPR005369">
    <property type="entry name" value="UPF0179"/>
</dbReference>
<evidence type="ECO:0000256" key="1">
    <source>
        <dbReference type="ARBA" id="ARBA00010824"/>
    </source>
</evidence>
<dbReference type="PANTHER" id="PTHR40699:SF1">
    <property type="entry name" value="UPF0179 PROTEIN MJ1627"/>
    <property type="match status" value="1"/>
</dbReference>
<accession>A0A0P7HYA1</accession>
<protein>
    <recommendedName>
        <fullName evidence="2">UPF0179 protein SY89_02928</fullName>
    </recommendedName>
</protein>
<dbReference type="RefSeq" id="WP_054584500.1">
    <property type="nucleotide sequence ID" value="NZ_LGUC01000001.1"/>
</dbReference>
<comment type="caution">
    <text evidence="3">The sequence shown here is derived from an EMBL/GenBank/DDBJ whole genome shotgun (WGS) entry which is preliminary data.</text>
</comment>
<evidence type="ECO:0000256" key="2">
    <source>
        <dbReference type="HAMAP-Rule" id="MF_00498"/>
    </source>
</evidence>